<dbReference type="Proteomes" id="UP000320209">
    <property type="component" value="Unassembled WGS sequence"/>
</dbReference>
<name>A0A543A374_9ACTN</name>
<protein>
    <submittedName>
        <fullName evidence="1">Uncharacterized protein</fullName>
    </submittedName>
</protein>
<accession>A0A543A374</accession>
<gene>
    <name evidence="1" type="ORF">FB381_0775</name>
</gene>
<proteinExistence type="predicted"/>
<comment type="caution">
    <text evidence="1">The sequence shown here is derived from an EMBL/GenBank/DDBJ whole genome shotgun (WGS) entry which is preliminary data.</text>
</comment>
<evidence type="ECO:0000313" key="1">
    <source>
        <dbReference type="EMBL" id="TQL66906.1"/>
    </source>
</evidence>
<dbReference type="EMBL" id="VFOV01000001">
    <property type="protein sequence ID" value="TQL66906.1"/>
    <property type="molecule type" value="Genomic_DNA"/>
</dbReference>
<keyword evidence="2" id="KW-1185">Reference proteome</keyword>
<reference evidence="1 2" key="1">
    <citation type="submission" date="2019-06" db="EMBL/GenBank/DDBJ databases">
        <title>Sequencing the genomes of 1000 actinobacteria strains.</title>
        <authorList>
            <person name="Klenk H.-P."/>
        </authorList>
    </citation>
    <scope>NUCLEOTIDE SEQUENCE [LARGE SCALE GENOMIC DNA]</scope>
    <source>
        <strain evidence="1 2">DSM 25218</strain>
    </source>
</reference>
<dbReference type="AlphaFoldDB" id="A0A543A374"/>
<organism evidence="1 2">
    <name type="scientific">Nocardioides albertanoniae</name>
    <dbReference type="NCBI Taxonomy" id="1175486"/>
    <lineage>
        <taxon>Bacteria</taxon>
        <taxon>Bacillati</taxon>
        <taxon>Actinomycetota</taxon>
        <taxon>Actinomycetes</taxon>
        <taxon>Propionibacteriales</taxon>
        <taxon>Nocardioidaceae</taxon>
        <taxon>Nocardioides</taxon>
    </lineage>
</organism>
<evidence type="ECO:0000313" key="2">
    <source>
        <dbReference type="Proteomes" id="UP000320209"/>
    </source>
</evidence>
<sequence length="339" mass="37924">MRFTLPGLPSLMGSTEEREDAARFLAAQMLMQDGVASHAQLVAGGVTKADIERRLRRRELRRVHPRVYVDHAGPMTWTQRAWAAVLYAEPAYLCWTSLEEPRGRDDGAPIHVAIDHDRRVSPQDGIVIHRMKNMEQRAYGGVPPRLAVEDNALAMAHEATREIDAIARLAEAASRTYVTATTLRAALSRYPSIRRRSLLQGLIGDLDAGTHSVLEHGYLTKVERAHGLPVGRRQSARRGPDGNQFRDMDYAAHQLVVELDGSLGHESWRDQARDADRALDDLASTGAVTARLRFHQVFDTPCQTATRIARILRRNGWNGTMRACGEACRMKKLDRTWGV</sequence>